<dbReference type="PANTHER" id="PTHR40037">
    <property type="entry name" value="PHOSPHOESTERASE YJCG-RELATED"/>
    <property type="match status" value="1"/>
</dbReference>
<dbReference type="Gene3D" id="3.90.1140.10">
    <property type="entry name" value="Cyclic phosphodiesterase"/>
    <property type="match status" value="1"/>
</dbReference>
<dbReference type="GO" id="GO:0016874">
    <property type="term" value="F:ligase activity"/>
    <property type="evidence" value="ECO:0007669"/>
    <property type="project" value="UniProtKB-KW"/>
</dbReference>
<dbReference type="RefSeq" id="WP_142943681.1">
    <property type="nucleotide sequence ID" value="NZ_VIKR01000005.1"/>
</dbReference>
<dbReference type="AlphaFoldDB" id="A0A545T544"/>
<dbReference type="OrthoDB" id="7210484at2"/>
<dbReference type="InterPro" id="IPR050580">
    <property type="entry name" value="2H_phosphoesterase_YjcG-like"/>
</dbReference>
<accession>A0A545T544</accession>
<comment type="caution">
    <text evidence="1">The sequence shown here is derived from an EMBL/GenBank/DDBJ whole genome shotgun (WGS) entry which is preliminary data.</text>
</comment>
<dbReference type="EMBL" id="VIKR01000005">
    <property type="protein sequence ID" value="TQV72351.1"/>
    <property type="molecule type" value="Genomic_DNA"/>
</dbReference>
<dbReference type="Proteomes" id="UP000317839">
    <property type="component" value="Unassembled WGS sequence"/>
</dbReference>
<dbReference type="PANTHER" id="PTHR40037:SF1">
    <property type="entry name" value="PHOSPHOESTERASE SAOUHSC_00951-RELATED"/>
    <property type="match status" value="1"/>
</dbReference>
<dbReference type="Pfam" id="PF13563">
    <property type="entry name" value="2_5_RNA_ligase2"/>
    <property type="match status" value="1"/>
</dbReference>
<evidence type="ECO:0000313" key="1">
    <source>
        <dbReference type="EMBL" id="TQV72351.1"/>
    </source>
</evidence>
<sequence>MSWQKDYQYGTLLLLPPPQVMQIVNSLRQQYDPQSHKICVAHITLTQPLIKEISTDELNLIEKIISQFSQFEIQYGPISNLSQTCIIFQIAPKKVILTLREKLHQTGFFNLNLPFTEGFIPHMTVSEMGIANNDSVIRKLNQKFPVSTYHQEAVTLMKPNHQFVFKTVRNFNLKR</sequence>
<evidence type="ECO:0000313" key="2">
    <source>
        <dbReference type="Proteomes" id="UP000317839"/>
    </source>
</evidence>
<proteinExistence type="predicted"/>
<name>A0A545T544_9GAMM</name>
<protein>
    <submittedName>
        <fullName evidence="1">2'-5' RNA ligase family protein</fullName>
    </submittedName>
</protein>
<dbReference type="InterPro" id="IPR009097">
    <property type="entry name" value="Cyclic_Pdiesterase"/>
</dbReference>
<dbReference type="SUPFAM" id="SSF55144">
    <property type="entry name" value="LigT-like"/>
    <property type="match status" value="1"/>
</dbReference>
<keyword evidence="1" id="KW-0436">Ligase</keyword>
<keyword evidence="2" id="KW-1185">Reference proteome</keyword>
<gene>
    <name evidence="1" type="ORF">FLL45_19240</name>
</gene>
<organism evidence="1 2">
    <name type="scientific">Aliikangiella marina</name>
    <dbReference type="NCBI Taxonomy" id="1712262"/>
    <lineage>
        <taxon>Bacteria</taxon>
        <taxon>Pseudomonadati</taxon>
        <taxon>Pseudomonadota</taxon>
        <taxon>Gammaproteobacteria</taxon>
        <taxon>Oceanospirillales</taxon>
        <taxon>Pleioneaceae</taxon>
        <taxon>Aliikangiella</taxon>
    </lineage>
</organism>
<reference evidence="1 2" key="1">
    <citation type="submission" date="2019-06" db="EMBL/GenBank/DDBJ databases">
        <title>Draft genome of Aliikangiella marina GYP-15.</title>
        <authorList>
            <person name="Wang G."/>
        </authorList>
    </citation>
    <scope>NUCLEOTIDE SEQUENCE [LARGE SCALE GENOMIC DNA]</scope>
    <source>
        <strain evidence="1 2">GYP-15</strain>
    </source>
</reference>